<name>G0LWA5_9ACTN</name>
<dbReference type="InterPro" id="IPR009081">
    <property type="entry name" value="PP-bd_ACP"/>
</dbReference>
<evidence type="ECO:0000259" key="8">
    <source>
        <dbReference type="PROSITE" id="PS50075"/>
    </source>
</evidence>
<dbReference type="PROSITE" id="PS00012">
    <property type="entry name" value="PHOSPHOPANTETHEINE"/>
    <property type="match status" value="4"/>
</dbReference>
<dbReference type="InterPro" id="IPR025110">
    <property type="entry name" value="AMP-bd_C"/>
</dbReference>
<accession>G0LWA5</accession>
<dbReference type="Gene3D" id="3.30.559.30">
    <property type="entry name" value="Nonribosomal peptide synthetase, condensation domain"/>
    <property type="match status" value="6"/>
</dbReference>
<dbReference type="Gene3D" id="3.40.50.1820">
    <property type="entry name" value="alpha/beta hydrolase"/>
    <property type="match status" value="1"/>
</dbReference>
<dbReference type="InterPro" id="IPR023213">
    <property type="entry name" value="CAT-like_dom_sf"/>
</dbReference>
<reference evidence="9" key="1">
    <citation type="submission" date="2011-02" db="EMBL/GenBank/DDBJ databases">
        <title>Biosynthesis of himastatin: gene cluster and characterization of two cytochrome P450 enzymes involved in post-tailoring oxidative tricyclic hexahydropyrroloindole moiety formation and regiospecific biaryl coupling.</title>
        <authorList>
            <person name="Ma J.Y."/>
            <person name="Wang Z.W."/>
            <person name="Zuo D.G."/>
            <person name="Luo M.H."/>
            <person name="Xie Y.C."/>
            <person name="Wang B."/>
            <person name="Huang H.B."/>
            <person name="Cheng Y.Q."/>
            <person name="Zhang C.S."/>
            <person name="Ju J.H."/>
        </authorList>
    </citation>
    <scope>NUCLEOTIDE SEQUENCE</scope>
    <source>
        <strain evidence="9">Type strain: ATCC 53653</strain>
    </source>
</reference>
<dbReference type="InterPro" id="IPR020845">
    <property type="entry name" value="AMP-binding_CS"/>
</dbReference>
<dbReference type="Pfam" id="PF00550">
    <property type="entry name" value="PP-binding"/>
    <property type="match status" value="4"/>
</dbReference>
<keyword evidence="4" id="KW-0597">Phosphoprotein</keyword>
<dbReference type="Gene3D" id="3.30.300.30">
    <property type="match status" value="4"/>
</dbReference>
<dbReference type="GO" id="GO:0072330">
    <property type="term" value="P:monocarboxylic acid biosynthetic process"/>
    <property type="evidence" value="ECO:0007669"/>
    <property type="project" value="UniProtKB-ARBA"/>
</dbReference>
<dbReference type="InterPro" id="IPR020806">
    <property type="entry name" value="PKS_PP-bd"/>
</dbReference>
<dbReference type="InterPro" id="IPR042099">
    <property type="entry name" value="ANL_N_sf"/>
</dbReference>
<dbReference type="InterPro" id="IPR029058">
    <property type="entry name" value="AB_hydrolase_fold"/>
</dbReference>
<dbReference type="NCBIfam" id="TIGR01733">
    <property type="entry name" value="AA-adenyl-dom"/>
    <property type="match status" value="3"/>
</dbReference>
<dbReference type="InterPro" id="IPR010060">
    <property type="entry name" value="NRPS_synth"/>
</dbReference>
<dbReference type="NCBIfam" id="NF003417">
    <property type="entry name" value="PRK04813.1"/>
    <property type="match status" value="4"/>
</dbReference>
<dbReference type="GO" id="GO:0005737">
    <property type="term" value="C:cytoplasm"/>
    <property type="evidence" value="ECO:0007669"/>
    <property type="project" value="TreeGrafter"/>
</dbReference>
<protein>
    <submittedName>
        <fullName evidence="9">Putative non-ribosomal peptide synthetase</fullName>
    </submittedName>
</protein>
<evidence type="ECO:0000256" key="2">
    <source>
        <dbReference type="ARBA" id="ARBA00006432"/>
    </source>
</evidence>
<dbReference type="GO" id="GO:0003824">
    <property type="term" value="F:catalytic activity"/>
    <property type="evidence" value="ECO:0007669"/>
    <property type="project" value="InterPro"/>
</dbReference>
<feature type="domain" description="Carrier" evidence="8">
    <location>
        <begin position="4763"/>
        <end position="4838"/>
    </location>
</feature>
<proteinExistence type="inferred from homology"/>
<evidence type="ECO:0000256" key="1">
    <source>
        <dbReference type="ARBA" id="ARBA00001957"/>
    </source>
</evidence>
<evidence type="ECO:0000256" key="3">
    <source>
        <dbReference type="ARBA" id="ARBA00022450"/>
    </source>
</evidence>
<dbReference type="GO" id="GO:0031177">
    <property type="term" value="F:phosphopantetheine binding"/>
    <property type="evidence" value="ECO:0007669"/>
    <property type="project" value="InterPro"/>
</dbReference>
<dbReference type="FunFam" id="2.30.38.10:FF:000001">
    <property type="entry name" value="Non-ribosomal peptide synthetase PvdI"/>
    <property type="match status" value="2"/>
</dbReference>
<feature type="compositionally biased region" description="Low complexity" evidence="7">
    <location>
        <begin position="35"/>
        <end position="44"/>
    </location>
</feature>
<dbReference type="SUPFAM" id="SSF53474">
    <property type="entry name" value="alpha/beta-Hydrolases"/>
    <property type="match status" value="1"/>
</dbReference>
<dbReference type="Pfam" id="PF13193">
    <property type="entry name" value="AMP-binding_C"/>
    <property type="match status" value="4"/>
</dbReference>
<dbReference type="GO" id="GO:0044550">
    <property type="term" value="P:secondary metabolite biosynthetic process"/>
    <property type="evidence" value="ECO:0007669"/>
    <property type="project" value="UniProtKB-ARBA"/>
</dbReference>
<dbReference type="PANTHER" id="PTHR45527">
    <property type="entry name" value="NONRIBOSOMAL PEPTIDE SYNTHETASE"/>
    <property type="match status" value="1"/>
</dbReference>
<dbReference type="Gene3D" id="1.10.1200.10">
    <property type="entry name" value="ACP-like"/>
    <property type="match status" value="3"/>
</dbReference>
<dbReference type="FunFam" id="1.10.1200.10:FF:000016">
    <property type="entry name" value="Non-ribosomal peptide synthase"/>
    <property type="match status" value="2"/>
</dbReference>
<dbReference type="Pfam" id="PF00501">
    <property type="entry name" value="AMP-binding"/>
    <property type="match status" value="3"/>
</dbReference>
<evidence type="ECO:0000256" key="5">
    <source>
        <dbReference type="ARBA" id="ARBA00022737"/>
    </source>
</evidence>
<feature type="domain" description="Carrier" evidence="8">
    <location>
        <begin position="3243"/>
        <end position="3317"/>
    </location>
</feature>
<feature type="region of interest" description="Disordered" evidence="7">
    <location>
        <begin position="1"/>
        <end position="90"/>
    </location>
</feature>
<dbReference type="Gene3D" id="2.30.38.10">
    <property type="entry name" value="Luciferase, Domain 3"/>
    <property type="match status" value="2"/>
</dbReference>
<comment type="similarity">
    <text evidence="2">Belongs to the ATP-dependent AMP-binding enzyme family.</text>
</comment>
<gene>
    <name evidence="9" type="primary">hmtL</name>
</gene>
<evidence type="ECO:0000313" key="9">
    <source>
        <dbReference type="EMBL" id="CBZ42146.1"/>
    </source>
</evidence>
<evidence type="ECO:0000256" key="7">
    <source>
        <dbReference type="SAM" id="MobiDB-lite"/>
    </source>
</evidence>
<sequence>MSCRQDIGPRPGARSRSYPLDPAPHGPEVFTVNSAARPRGNPRAARGEPEIRLTCSEIPETPRPSNRHAPSTSGSVRVFGPSAQEDRSRSRREMIPLSFAQRRLWFIDRFEGPSATYNIPFVLRLDGALDTAALSSALRDVVIRHESLHTLFVEDADGMPVQQVRPADEVLMDVPVVDVASEGIDGLVMEAAAHRFDLSTEIPVRATLLRGGPSEHVLVLVVHHAAADGESMVPLSRDLATAYAARLRGEAPGWPELAVQYGDYTLWQRELLGESDDPGSLLSTQLAYWRDELAGAPQQLRLPTDRPRPSEAGHRGDAVVFTVDRELVAAVQELARSRGLTLAMAMQSALAVLLHHLGGGEDVTIGSTIAGRTDEALNDLVGFFVNTWVLRTDLSGNPTLEQVLDHVQDKALSAYDHQAVPFERLVEALNPERSTAYHPFFQVMFSWQSEARIDLDLPGLTATLEAVPTGTAKFDLEFNFAAVEDGVRCTLEYATDLFDRSTAAAAGERFVRVLRHLVAEPGARIGAIDVLSRAERELLSGRNETAAQLPGVTVPQLFAQQAARTPDAVAVTSGTRELTYRDLDERADRLARELVRRGIGPESLVGLALPRSADLVTAMLGILKSGAAYLPVDPRYPSARLGLILSEARPGLILTDAETEAVLPEGGAPRLLLGDVDLEHGTADAPAVALRPDHAAYVMYTSGSTGTPKGVVITHRGVVNGVTQLASAIGLAPGSRMLAGTSVNFDVSVFEIVTTLTTGGTVEIARDVLVLGERDGWSGSVISTVPSVFAELVDGIADRTDVECVVFAGEALPASLVRRVRDAFPGVRVVNAYGQSESFYATTYTAPDGATPDGSGSAPIGAPLGNMRTYVLGPGLTPVPPGVVGELYVAGEVGRGYHERPGLTAGRFVADPFGNPGDRMYRTGDLARWNSEGQLEFAGRDDAQMKVRGFRIEAGEVEAALTAHSGVAQAVVTTYDRPGGKQLVGYVVSTGASGGSVENLGELEVDLTAGVSAAELRAFVSERLPEFMVPSAFVMLDRLPLAPNGKLDHAALPAPEFTGGDYRAPRTAAEKILAGVFSEVLGLERVGVDDDFFAVGGDSIRSIQVVSRARARGMDVSPRQIFQSRTVAELAAVVGAGADGDAGGVLAELEGGGEGWMPLLPVSEFVLGLGGGVGRFAMSAVVDVPAEVDEAGLVAVLGAVVDRHDVLRSRLVPGGLVVGPRGSVDVAGLVRCVASGGDVQRELDDAAGLLDPAAGVMARFVWLMDERQLLVVLHHLVVDGVSWRVLLPDLAEAWRLIRQGEVAELAAPVTSVRRWAHALVEEAGRRERVAELGVWRSVVEGPDPLLGSRALDPAVDVQSALDSLWVRLPETVTHALLSDIPGAFRGGVNDGLLTGLALAVARWRRARGVEESSSLVRLEGHGREEGVVPGADLSRTVGWFTSVFPVRLDVAGVDVEEAFAGGPAAGVAVKAVKEQLLSIPDKGLGYGLLRYLNEETGAELAPYSTGQIAFNYLGRFSSSDMPEHLRGLGWTRSPGTEGLMPRLDDDMPAMAALDINAYVTEGERGPRLTARFGFAPGVLSPEDVQELADLWCAALEGLAGHASRPDAGGLTPSDVPLVPVRQSEIDGWEERYPGLRDVWPLTDLQSGLLFHALLAGTTFDAYHMQMVYHLAGRVDPDRLHAAGQALLDRHANLRTAFVANTTGERVQLVLDGVQLPWRHLDLTTADAPERDQALRRFLEEDQADHFDPARPPLLRMTLLTTAPDRSELVLTAHHVLIDGWSVPLLMRDLLRLYGAGGDPAVLPRVPGYRDFLAWLSRQDRTAAARAWAAELDGIDEPTFLAPHAGTRLHTEVGQVAVPVPAELARALVRRAAHLGITLNTLVQGGWALLLSRLTGRPDVVFGTTVSGRPPAVPGVDEMVGMFINTLPVRADCAPGATVADLLTGLQERQAVLLDHHHYGLADIQQAIGLPSLFDTAVVFESYPVDRAGISAAHDEAEVAITGITPFTGSHYPLVVTADADPHLRVALQYHHHVFDHETVTGFAARFERVLRQLAEDPGLLVGQVDVLDPAERQQWRAEWHAATRPVPAVSFPELVRAQAAARPDAIAVEDDRQWLGYGELERRANQLAHHLRGLGAGPERVVGLCVERGADLIVGLLGIMKAGAAYVPLDPGYPADRLAFMLRDSGAGLVVAEPGTRSALGATDAVVVDLAEDADRIRQQPVTVPEDGPRVTDLAYVIYTSGSTGRPKGVLVTHEGIANLAADMADRLRITPDSRVLQFASASFDGAVMEVLMALPNGATLVLPPHGPVIGEALHGFLRERRITHTLLVPSLVATLDPEGLDTLRTLVVGAEAASGDLVARWSADRLVVNAYGPTETTIVATLSEPLSGSAVPPIGSPVANTRVHLLDHALRPVPPGVAGDLYIAGPHLARGYHGRTALTAERFTADPYGELGSRMYRSGDVARRRGDGTLEYIGRADDQVKIRGFRIEPGEIEGVLGGHPKVAQAVVTVRDTGSGGRLLVAYVVPAADDTGRLTAELREHAEAGLPAHMVPSAFVLLDRLPTTASGKLDRAALPAPEFGGADDTRAPRTPREEVLATLFAEVLGVERVGVDDDFFALGGHSLLATRLVSRIRTVLETEIGVRAVFDSSTVAKLAEHLAGGATGRLALRRAERRPDRVPLSSAQQRLWFVDRFEGPSATYNLPLVLRLTGALDLPTLGAALHDVVARHETLRTRIGEDEHGVPYQRIVPADEATVPLSVVETVETDEAGEAGTEAAIAAAVGHVFDIAAELPLRASVLRRGPEDHLLVLVIHHIAGDGESVPPLMRDLGTAYAARREGAAPNLPDLPVSYADYTLWQDRLLGDESDPTSVIARQSAYWRAELAGVVQPLRLPADRPRPATATHRGDLVDFTLPPDLVAAVKELARQRGATVSMVMQSALAVLLRQLGGGDDITIGSPIANRTDEALADLVGFFVNTWVLRVRMTGAPTFADVVDQVRHRALDAYDNQDVPFERLVELLNPERSTSYHPLFQVMFGWQNIVREDFELSGLRVALDTVATATSKFDLFLTMADIPGTGVVGGLEYATDLFDRSTAEELTDRFIGLLGKLVGRPDAAIGTAGPLPVPPARQTTIQGARVDLAEVEAAVTAHPGVARAVAAAHDGSGTGRRLVAYVVPTGSGDTGDGLDFTAGVSAAQLREFLTDRVPAELIPSVFVMLDRLPLAPDGTLDHAALPEPVFTGGDYRAPRTAVEKVLAGVFSEVLGLERVGADDDYFLVGGDSIRSIQVVARARAKGVEISPRQIFECRTVAGLAAVVGAGGDAGGALAELEGGGEGWMPLLPVSEFVLGLGGGVGRFAMSAVVDVPAGVDETGLVAVLGAVVDRHDVLRSRLVPGGLVVGPRGSVDVAGLVRCVASGGDVQEALDEAAGLLDPAAGVMARFVWLMDERQLLVVLHHLVVDGVSWRVLLPDLAEAWRLIRQGEVAELAAPVTSVRRWAHALVEEAGRRERVAELGVWRSVVEGPDPLLGSRALDPAVDVRSTVDTFSVRLPAQVTEALLTGIPAAFRSGVNDGLLAGLALAVARWRRARGVAESSSLVRLEGHGREEGVVPGADLSRTVGWFTSVFPVRLDVAGVDVEEAFAGGPAAGVAVKAVKEQLLAIPDKGLGYGLLRYLNQETGAELAPYSTGQIAFNYLGRFSSSDMPEHLRGLGWTPSPGTEGLMPRLDDDMPAMAVLDINAYVTDTPRGPELEARFDFPTGLLPEHEARELADLWCAALEGLATHASRPDTGGLTPSDVPLVPVRQSEIDGWEERYPGLRDVWPLTDLQSGLLFQSQLADGGHDAYHMQMVYHLAGRVDPDRLRAAGQALLDRHANLRTAFVANTTGERVQLVLDGVQLPWCHLDLTTADVPGRDQALRNFLDQDRAARFDPAQPPLLRMALVLTGEAEAELVLTAHHALFDGWSLPLLTQDLLRLYGSGGDPAVLPRVPGYRDFLAWLSRRDRAESARAWAAELDGMDEPTLLAPGAVAETGQGNVGHIDVPLADDVSQELSRRAAELGVTLNTVLQGAWGLVLAELTGRQDVVFGTTVSGRPPELADADAMVGLFINTLPVRVEVSPWDTLGSLLTGLQDRQAALLDHHHYGLAEIQRAVGLPALFDSVMVLESFPVDRAAIAEANSAAGISVTRVSSDGGTHYPLGVAATADPHLRVALQYQHALFGQGAAEDIAERFGRVLRQIAEDIDVPLGLVGTLPPAERERLLAEAGDTALPVPGGTIAEQFARQAAATPDAVAVHFEDVRLTYREVDTRANALAHELVRRQVGPGSVVAVSVRRSPDLVVALLAVLKAGGAYLPIDSTLPADRIAYMGTDSGARLALADATTEAALTGLPCPVLRVDGMDGALPDNARPVASAARVDDLAYVIYTSGSTGRPKGVAVTHRGMASLVASHVERLHVTPDSRMLQLVSPSFDVSLCEVFTALLSGASLVLADAERLVPGPPLAETADRHGVTHLMLTPTMLAAMPDGSFGSVTCLVIGGEVAPPELVAAWSPGRRMVNVYGPTEITVCATMSLPLVEDGGARPIGRPIANTRVYVLDGALRPVPAGVAGELYIAGPGLARAYVGRPDLTAARFVACPFGGSGERMYRTGDVVARTPDGDLVFLGRTDEQVKIRGFRIELGEIESALRAHPAVREAVVVVDDRPGDRRLAGYVVPGAGGADPAELRRHLHERLPKHMVPSAIVFLDEVPLTPSRKLDRRALPAPDYAVTSAGDAPRTAREAILCGLFAEVLGAGQVGVTDSFFALGGHSLLVNRLITRIRAVLGVEIPIRVVFQSPTVAELAAHLESENGPAGDADPFAPVLAITTEGDREPLWWVHPGGGLSWPYLGFAGLLPKDRPVYGIQAKGFDGSAPLPGSIAEMVADYVEEVLAVQPEGPFHLMGLSSGGTLAHAMAAELQRRGHRVALLALLDSVPSGRLAGRPLPTEADFRDYFAEHLTSLVGTEDYESFVDNAVAIGVNYTRLMRDFTAPVYRGDAVFFNAVPKPEGTYADLWRPYIHGTVHQHDIDSAHEDMYLPGPAAEICAVITHEVAGD</sequence>
<dbReference type="InterPro" id="IPR010071">
    <property type="entry name" value="AA_adenyl_dom"/>
</dbReference>
<dbReference type="FunFam" id="1.10.1200.10:FF:000005">
    <property type="entry name" value="Nonribosomal peptide synthetase 1"/>
    <property type="match status" value="2"/>
</dbReference>
<dbReference type="CDD" id="cd05930">
    <property type="entry name" value="A_NRPS"/>
    <property type="match status" value="1"/>
</dbReference>
<feature type="domain" description="Carrier" evidence="8">
    <location>
        <begin position="1064"/>
        <end position="1138"/>
    </location>
</feature>
<keyword evidence="6" id="KW-0045">Antibiotic biosynthesis</keyword>
<feature type="domain" description="Carrier" evidence="8">
    <location>
        <begin position="2587"/>
        <end position="2662"/>
    </location>
</feature>
<dbReference type="SUPFAM" id="SSF47336">
    <property type="entry name" value="ACP-like"/>
    <property type="match status" value="4"/>
</dbReference>
<dbReference type="PANTHER" id="PTHR45527:SF1">
    <property type="entry name" value="FATTY ACID SYNTHASE"/>
    <property type="match status" value="1"/>
</dbReference>
<dbReference type="InterPro" id="IPR001242">
    <property type="entry name" value="Condensation_dom"/>
</dbReference>
<dbReference type="SMART" id="SM00824">
    <property type="entry name" value="PKS_TE"/>
    <property type="match status" value="1"/>
</dbReference>
<dbReference type="FunFam" id="3.30.300.30:FF:000010">
    <property type="entry name" value="Enterobactin synthetase component F"/>
    <property type="match status" value="2"/>
</dbReference>
<evidence type="ECO:0000256" key="4">
    <source>
        <dbReference type="ARBA" id="ARBA00022553"/>
    </source>
</evidence>
<dbReference type="GO" id="GO:0017000">
    <property type="term" value="P:antibiotic biosynthetic process"/>
    <property type="evidence" value="ECO:0007669"/>
    <property type="project" value="UniProtKB-KW"/>
</dbReference>
<dbReference type="Pfam" id="PF00668">
    <property type="entry name" value="Condensation"/>
    <property type="match status" value="6"/>
</dbReference>
<dbReference type="InterPro" id="IPR045851">
    <property type="entry name" value="AMP-bd_C_sf"/>
</dbReference>
<evidence type="ECO:0000256" key="6">
    <source>
        <dbReference type="ARBA" id="ARBA00023194"/>
    </source>
</evidence>
<keyword evidence="3" id="KW-0596">Phosphopantetheine</keyword>
<comment type="cofactor">
    <cofactor evidence="1">
        <name>pantetheine 4'-phosphate</name>
        <dbReference type="ChEBI" id="CHEBI:47942"/>
    </cofactor>
</comment>
<dbReference type="PROSITE" id="PS50075">
    <property type="entry name" value="CARRIER"/>
    <property type="match status" value="4"/>
</dbReference>
<dbReference type="NCBIfam" id="TIGR01720">
    <property type="entry name" value="NRPS-para261"/>
    <property type="match status" value="2"/>
</dbReference>
<dbReference type="FunFam" id="3.40.50.980:FF:000001">
    <property type="entry name" value="Non-ribosomal peptide synthetase"/>
    <property type="match status" value="3"/>
</dbReference>
<dbReference type="InterPro" id="IPR000873">
    <property type="entry name" value="AMP-dep_synth/lig_dom"/>
</dbReference>
<dbReference type="Gene3D" id="3.40.50.12780">
    <property type="entry name" value="N-terminal domain of ligase-like"/>
    <property type="match status" value="1"/>
</dbReference>
<dbReference type="EMBL" id="FR823394">
    <property type="protein sequence ID" value="CBZ42146.1"/>
    <property type="molecule type" value="Genomic_DNA"/>
</dbReference>
<dbReference type="InterPro" id="IPR036736">
    <property type="entry name" value="ACP-like_sf"/>
</dbReference>
<dbReference type="Pfam" id="PF00975">
    <property type="entry name" value="Thioesterase"/>
    <property type="match status" value="1"/>
</dbReference>
<dbReference type="GO" id="GO:0008610">
    <property type="term" value="P:lipid biosynthetic process"/>
    <property type="evidence" value="ECO:0007669"/>
    <property type="project" value="UniProtKB-ARBA"/>
</dbReference>
<dbReference type="CDD" id="cd17652">
    <property type="entry name" value="A_NRPS_CmdD_like"/>
    <property type="match status" value="2"/>
</dbReference>
<dbReference type="FunFam" id="3.40.50.12780:FF:000012">
    <property type="entry name" value="Non-ribosomal peptide synthetase"/>
    <property type="match status" value="2"/>
</dbReference>
<keyword evidence="5" id="KW-0677">Repeat</keyword>
<dbReference type="FunFam" id="3.30.300.30:FF:000015">
    <property type="entry name" value="Nonribosomal peptide synthase SidD"/>
    <property type="match status" value="1"/>
</dbReference>
<dbReference type="SUPFAM" id="SSF52777">
    <property type="entry name" value="CoA-dependent acyltransferases"/>
    <property type="match status" value="12"/>
</dbReference>
<dbReference type="PROSITE" id="PS00455">
    <property type="entry name" value="AMP_BINDING"/>
    <property type="match status" value="3"/>
</dbReference>
<dbReference type="Gene3D" id="3.30.559.10">
    <property type="entry name" value="Chloramphenicol acetyltransferase-like domain"/>
    <property type="match status" value="6"/>
</dbReference>
<dbReference type="InterPro" id="IPR006162">
    <property type="entry name" value="Ppantetheine_attach_site"/>
</dbReference>
<dbReference type="SUPFAM" id="SSF56801">
    <property type="entry name" value="Acetyl-CoA synthetase-like"/>
    <property type="match status" value="4"/>
</dbReference>
<dbReference type="GO" id="GO:0043041">
    <property type="term" value="P:amino acid activation for nonribosomal peptide biosynthetic process"/>
    <property type="evidence" value="ECO:0007669"/>
    <property type="project" value="TreeGrafter"/>
</dbReference>
<dbReference type="InterPro" id="IPR001031">
    <property type="entry name" value="Thioesterase"/>
</dbReference>
<dbReference type="CDD" id="cd19540">
    <property type="entry name" value="LCL_NRPS-like"/>
    <property type="match status" value="2"/>
</dbReference>
<dbReference type="InterPro" id="IPR020802">
    <property type="entry name" value="TesA-like"/>
</dbReference>
<dbReference type="SMART" id="SM00823">
    <property type="entry name" value="PKS_PP"/>
    <property type="match status" value="4"/>
</dbReference>
<organism evidence="9">
    <name type="scientific">Streptomyces himastatinicus ATCC 53653</name>
    <dbReference type="NCBI Taxonomy" id="457427"/>
    <lineage>
        <taxon>Bacteria</taxon>
        <taxon>Bacillati</taxon>
        <taxon>Actinomycetota</taxon>
        <taxon>Actinomycetes</taxon>
        <taxon>Kitasatosporales</taxon>
        <taxon>Streptomycetaceae</taxon>
        <taxon>Streptomyces</taxon>
        <taxon>Streptomyces violaceusniger group</taxon>
    </lineage>
</organism>
<dbReference type="CDD" id="cd19543">
    <property type="entry name" value="DCL_NRPS"/>
    <property type="match status" value="2"/>
</dbReference>
<dbReference type="Gene3D" id="3.40.50.980">
    <property type="match status" value="4"/>
</dbReference>